<sequence length="273" mass="29290">MADPTNSTPGGKQQQRVSISTVAHAKMILHAVCKATQQVHGILIGRFVETDAGASAAPTLFIEDALPVCHEAPTKPIVDTSLRLAETYCDSLSEEKSDDSNQCRVVGWYTANERLGGDENVRPGQAALRIAGSIGARLLSEAADKPLPAHAEPVLILIGNGALAELLGAENGCDASALPNAVNVFGRDQRKHWLRRFPADCVISNDSIKEKKSFQSSIEAVRSAVSSSTDLVKVPLYDFVDHMEGGTGATGERDWLINSNVKKMVQDSMFKSH</sequence>
<dbReference type="PANTHER" id="PTHR12941">
    <property type="entry name" value="ER MEMBRANE PROTEIN COMPLEX"/>
    <property type="match status" value="1"/>
</dbReference>
<reference evidence="1" key="1">
    <citation type="submission" date="2021-01" db="EMBL/GenBank/DDBJ databases">
        <authorList>
            <person name="Corre E."/>
            <person name="Pelletier E."/>
            <person name="Niang G."/>
            <person name="Scheremetjew M."/>
            <person name="Finn R."/>
            <person name="Kale V."/>
            <person name="Holt S."/>
            <person name="Cochrane G."/>
            <person name="Meng A."/>
            <person name="Brown T."/>
            <person name="Cohen L."/>
        </authorList>
    </citation>
    <scope>NUCLEOTIDE SEQUENCE</scope>
    <source>
        <strain evidence="1">Pop2</strain>
    </source>
</reference>
<organism evidence="1">
    <name type="scientific">Ditylum brightwellii</name>
    <dbReference type="NCBI Taxonomy" id="49249"/>
    <lineage>
        <taxon>Eukaryota</taxon>
        <taxon>Sar</taxon>
        <taxon>Stramenopiles</taxon>
        <taxon>Ochrophyta</taxon>
        <taxon>Bacillariophyta</taxon>
        <taxon>Mediophyceae</taxon>
        <taxon>Lithodesmiophycidae</taxon>
        <taxon>Lithodesmiales</taxon>
        <taxon>Lithodesmiaceae</taxon>
        <taxon>Ditylum</taxon>
    </lineage>
</organism>
<evidence type="ECO:0000313" key="1">
    <source>
        <dbReference type="EMBL" id="CAD9340551.1"/>
    </source>
</evidence>
<dbReference type="AlphaFoldDB" id="A0A6S9A8I5"/>
<dbReference type="InterPro" id="IPR005366">
    <property type="entry name" value="EMC8/9"/>
</dbReference>
<proteinExistence type="predicted"/>
<protein>
    <recommendedName>
        <fullName evidence="2">MPN domain-containing protein</fullName>
    </recommendedName>
</protein>
<dbReference type="EMBL" id="HBGN01025490">
    <property type="protein sequence ID" value="CAD9340551.1"/>
    <property type="molecule type" value="Transcribed_RNA"/>
</dbReference>
<dbReference type="Pfam" id="PF03665">
    <property type="entry name" value="UPF0172"/>
    <property type="match status" value="1"/>
</dbReference>
<dbReference type="PANTHER" id="PTHR12941:SF10">
    <property type="entry name" value="ER MEMBRANE PROTEIN COMPLEX SUBUNIT 8_9 HOMOLOG"/>
    <property type="match status" value="1"/>
</dbReference>
<gene>
    <name evidence="1" type="ORF">DBRI1063_LOCUS16328</name>
</gene>
<dbReference type="Gene3D" id="3.40.140.10">
    <property type="entry name" value="Cytidine Deaminase, domain 2"/>
    <property type="match status" value="1"/>
</dbReference>
<evidence type="ECO:0008006" key="2">
    <source>
        <dbReference type="Google" id="ProtNLM"/>
    </source>
</evidence>
<name>A0A6S9A8I5_9STRA</name>
<accession>A0A6S9A8I5</accession>
<dbReference type="GO" id="GO:0072546">
    <property type="term" value="C:EMC complex"/>
    <property type="evidence" value="ECO:0007669"/>
    <property type="project" value="InterPro"/>
</dbReference>